<feature type="compositionally biased region" description="Basic and acidic residues" evidence="1">
    <location>
        <begin position="122"/>
        <end position="132"/>
    </location>
</feature>
<dbReference type="Pfam" id="PF02120">
    <property type="entry name" value="Flg_hook"/>
    <property type="match status" value="1"/>
</dbReference>
<dbReference type="PANTHER" id="PTHR37533:SF2">
    <property type="entry name" value="FLAGELLAR HOOK-LENGTH CONTROL PROTEIN"/>
    <property type="match status" value="1"/>
</dbReference>
<evidence type="ECO:0000313" key="4">
    <source>
        <dbReference type="Proteomes" id="UP001157017"/>
    </source>
</evidence>
<proteinExistence type="predicted"/>
<evidence type="ECO:0000259" key="2">
    <source>
        <dbReference type="Pfam" id="PF02120"/>
    </source>
</evidence>
<feature type="region of interest" description="Disordered" evidence="1">
    <location>
        <begin position="57"/>
        <end position="132"/>
    </location>
</feature>
<sequence>MHQISVRLHPADLGVVQVVATLGEQGVQIHLHAATESTREALRHALGDLHHDLAQAGSGGVSVDVSDHAPQQQAADTAAQWAAAHDGADRGRGSLQPQAIRAEGPRGGSDATTQRPAQPAHRGADQRLDLRV</sequence>
<dbReference type="InterPro" id="IPR052563">
    <property type="entry name" value="FliK"/>
</dbReference>
<dbReference type="CDD" id="cd17470">
    <property type="entry name" value="T3SS_Flik_C"/>
    <property type="match status" value="1"/>
</dbReference>
<reference evidence="4" key="1">
    <citation type="journal article" date="2019" name="Int. J. Syst. Evol. Microbiol.">
        <title>The Global Catalogue of Microorganisms (GCM) 10K type strain sequencing project: providing services to taxonomists for standard genome sequencing and annotation.</title>
        <authorList>
            <consortium name="The Broad Institute Genomics Platform"/>
            <consortium name="The Broad Institute Genome Sequencing Center for Infectious Disease"/>
            <person name="Wu L."/>
            <person name="Ma J."/>
        </authorList>
    </citation>
    <scope>NUCLEOTIDE SEQUENCE [LARGE SCALE GENOMIC DNA]</scope>
    <source>
        <strain evidence="4">NBRC 108730</strain>
    </source>
</reference>
<feature type="domain" description="Flagellar hook-length control protein-like C-terminal" evidence="2">
    <location>
        <begin position="2"/>
        <end position="73"/>
    </location>
</feature>
<dbReference type="InterPro" id="IPR021136">
    <property type="entry name" value="Flagellar_hook_control-like_C"/>
</dbReference>
<dbReference type="EMBL" id="BSUZ01000001">
    <property type="protein sequence ID" value="GMA88907.1"/>
    <property type="molecule type" value="Genomic_DNA"/>
</dbReference>
<dbReference type="Proteomes" id="UP001157017">
    <property type="component" value="Unassembled WGS sequence"/>
</dbReference>
<organism evidence="3 4">
    <name type="scientific">Angustibacter aerolatus</name>
    <dbReference type="NCBI Taxonomy" id="1162965"/>
    <lineage>
        <taxon>Bacteria</taxon>
        <taxon>Bacillati</taxon>
        <taxon>Actinomycetota</taxon>
        <taxon>Actinomycetes</taxon>
        <taxon>Kineosporiales</taxon>
        <taxon>Kineosporiaceae</taxon>
    </lineage>
</organism>
<comment type="caution">
    <text evidence="3">The sequence shown here is derived from an EMBL/GenBank/DDBJ whole genome shotgun (WGS) entry which is preliminary data.</text>
</comment>
<protein>
    <recommendedName>
        <fullName evidence="2">Flagellar hook-length control protein-like C-terminal domain-containing protein</fullName>
    </recommendedName>
</protein>
<evidence type="ECO:0000313" key="3">
    <source>
        <dbReference type="EMBL" id="GMA88907.1"/>
    </source>
</evidence>
<feature type="compositionally biased region" description="Low complexity" evidence="1">
    <location>
        <begin position="68"/>
        <end position="85"/>
    </location>
</feature>
<accession>A0ABQ6JPZ1</accession>
<dbReference type="Gene3D" id="3.30.750.140">
    <property type="match status" value="1"/>
</dbReference>
<name>A0ABQ6JPZ1_9ACTN</name>
<evidence type="ECO:0000256" key="1">
    <source>
        <dbReference type="SAM" id="MobiDB-lite"/>
    </source>
</evidence>
<keyword evidence="4" id="KW-1185">Reference proteome</keyword>
<dbReference type="PANTHER" id="PTHR37533">
    <property type="entry name" value="FLAGELLAR HOOK-LENGTH CONTROL PROTEIN"/>
    <property type="match status" value="1"/>
</dbReference>
<gene>
    <name evidence="3" type="ORF">GCM10025868_41570</name>
</gene>
<dbReference type="InterPro" id="IPR038610">
    <property type="entry name" value="FliK-like_C_sf"/>
</dbReference>